<accession>A0ABR4H3C3</accession>
<keyword evidence="2" id="KW-0472">Membrane</keyword>
<dbReference type="Pfam" id="PF26153">
    <property type="entry name" value="LEA-2L_5"/>
    <property type="match status" value="1"/>
</dbReference>
<comment type="caution">
    <text evidence="6">The sequence shown here is derived from an EMBL/GenBank/DDBJ whole genome shotgun (WGS) entry which is preliminary data.</text>
</comment>
<dbReference type="Pfam" id="PF22786">
    <property type="entry name" value="Tag1_C"/>
    <property type="match status" value="1"/>
</dbReference>
<dbReference type="SUPFAM" id="SSF117070">
    <property type="entry name" value="LEA14-like"/>
    <property type="match status" value="1"/>
</dbReference>
<protein>
    <recommendedName>
        <fullName evidence="8">Pre-rRNA processing protein</fullName>
    </recommendedName>
</protein>
<gene>
    <name evidence="6" type="ORF">BJX63DRAFT_423438</name>
</gene>
<keyword evidence="2" id="KW-1133">Transmembrane helix</keyword>
<evidence type="ECO:0000313" key="6">
    <source>
        <dbReference type="EMBL" id="KAL2809961.1"/>
    </source>
</evidence>
<reference evidence="6 7" key="1">
    <citation type="submission" date="2024-07" db="EMBL/GenBank/DDBJ databases">
        <title>Section-level genome sequencing and comparative genomics of Aspergillus sections Usti and Cavernicolus.</title>
        <authorList>
            <consortium name="Lawrence Berkeley National Laboratory"/>
            <person name="Nybo J.L."/>
            <person name="Vesth T.C."/>
            <person name="Theobald S."/>
            <person name="Frisvad J.C."/>
            <person name="Larsen T.O."/>
            <person name="Kjaerboelling I."/>
            <person name="Rothschild-Mancinelli K."/>
            <person name="Lyhne E.K."/>
            <person name="Kogle M.E."/>
            <person name="Barry K."/>
            <person name="Clum A."/>
            <person name="Na H."/>
            <person name="Ledsgaard L."/>
            <person name="Lin J."/>
            <person name="Lipzen A."/>
            <person name="Kuo A."/>
            <person name="Riley R."/>
            <person name="Mondo S."/>
            <person name="Labutti K."/>
            <person name="Haridas S."/>
            <person name="Pangalinan J."/>
            <person name="Salamov A.A."/>
            <person name="Simmons B.A."/>
            <person name="Magnuson J.K."/>
            <person name="Chen J."/>
            <person name="Drula E."/>
            <person name="Henrissat B."/>
            <person name="Wiebenga A."/>
            <person name="Lubbers R.J."/>
            <person name="Gomes A.C."/>
            <person name="Makela M.R."/>
            <person name="Stajich J."/>
            <person name="Grigoriev I.V."/>
            <person name="Mortensen U.H."/>
            <person name="De Vries R.P."/>
            <person name="Baker S.E."/>
            <person name="Andersen M.R."/>
        </authorList>
    </citation>
    <scope>NUCLEOTIDE SEQUENCE [LARGE SCALE GENOMIC DNA]</scope>
    <source>
        <strain evidence="6 7">CBS 588.65</strain>
    </source>
</reference>
<dbReference type="InterPro" id="IPR059065">
    <property type="entry name" value="Ig_Tag1-like_4th"/>
</dbReference>
<dbReference type="InterPro" id="IPR055011">
    <property type="entry name" value="Tag1_C"/>
</dbReference>
<dbReference type="InterPro" id="IPR059066">
    <property type="entry name" value="Ig_Tag1-like_5th"/>
</dbReference>
<dbReference type="PANTHER" id="PTHR35895">
    <property type="entry name" value="CHROMOSOME 16, WHOLE GENOME SHOTGUN SEQUENCE"/>
    <property type="match status" value="1"/>
</dbReference>
<feature type="compositionally biased region" description="Polar residues" evidence="1">
    <location>
        <begin position="57"/>
        <end position="68"/>
    </location>
</feature>
<feature type="domain" description="Tag1-like fifth Ig-like" evidence="5">
    <location>
        <begin position="733"/>
        <end position="842"/>
    </location>
</feature>
<keyword evidence="7" id="KW-1185">Reference proteome</keyword>
<feature type="transmembrane region" description="Helical" evidence="2">
    <location>
        <begin position="82"/>
        <end position="104"/>
    </location>
</feature>
<dbReference type="Pfam" id="PF26150">
    <property type="entry name" value="LEA-2_4"/>
    <property type="match status" value="1"/>
</dbReference>
<sequence>MADGASRPLLGEHPDDSPHQSPSIYEQRQSFEVSSESTPLLHRRNDDLSTYGGTEPSRASSTASGTLSSDDDPKKPRKRIGWTFICGLFAVSAIIAILILAFFVPSVMKQYVKEAAVLKPTNFLIQSTTSEGVRARIQGDLFLDADRVGGGPVRNIGRLVTWIGKEVETGESQVEVYLPEYHNTLVGTASLPPMKLNIRNGHVNHLDFEADLVAGDIKALRSVAIDWLDGRLEHLNLKGTANFHLKSGLLSLGEQILTDSMSFKGDDLPSLPDVDITRFNVHDIDSPDDDGAIAVDVSASALTDLPFSLHIPPLGFQVLVANCAPNDPYISVADATTNDIKLIPGSRTVVDVSGIIRGLSDELTTNCPGEKRSPLDALLTNYIHGLPTTIYVRGADFPSLDTPKWVTDILKSVTVPLPFTGRALDHLVKNFTMADVHFSLPDPLAEPDSPESRPTVSALVKVLIGLPEQVEFDLDVPRVRATADVYYHKRKLGVLNLKEWQPANSTLVHDIDDSTALLVEFPMHKAPLEVTDDDVLTDVLSSLIFQGKPVQLTVSASVDAEISTSLGEFAIRGIPAGSKLTVKPPYGGSLPDGLRPQVESLTLGDTTESSLTMKTTVKFTNPTQYSISLPFVDLLLVYNSTRIAHVTMKDAKIIPGTNTGILLDFRWSPLDLGGPSAVLAGQDLVSQYISGRNTSVTITTHKGTIPSLPNLGQSLSRLGFEVQIPKLPPGHDGPDGFIQEATLHLLSSTAEFTLFSPLANTTIEVTSVEAQAFRNHDEEVGTINYHDRFSVPPGISHSPRLPVDLKLGRIGYSDPWRAAEGSLDLDTVARIGVEIENYKDIIHYHGKGIKAKVKL</sequence>
<evidence type="ECO:0000313" key="7">
    <source>
        <dbReference type="Proteomes" id="UP001610334"/>
    </source>
</evidence>
<proteinExistence type="predicted"/>
<keyword evidence="2" id="KW-0812">Transmembrane</keyword>
<evidence type="ECO:0000256" key="2">
    <source>
        <dbReference type="SAM" id="Phobius"/>
    </source>
</evidence>
<feature type="region of interest" description="Disordered" evidence="1">
    <location>
        <begin position="1"/>
        <end position="75"/>
    </location>
</feature>
<dbReference type="Gene3D" id="2.60.40.1820">
    <property type="match status" value="1"/>
</dbReference>
<evidence type="ECO:0000259" key="3">
    <source>
        <dbReference type="Pfam" id="PF22786"/>
    </source>
</evidence>
<feature type="compositionally biased region" description="Polar residues" evidence="1">
    <location>
        <begin position="19"/>
        <end position="38"/>
    </location>
</feature>
<feature type="domain" description="Tag1 C-terminal" evidence="3">
    <location>
        <begin position="471"/>
        <end position="583"/>
    </location>
</feature>
<dbReference type="EMBL" id="JBFXLT010000079">
    <property type="protein sequence ID" value="KAL2809961.1"/>
    <property type="molecule type" value="Genomic_DNA"/>
</dbReference>
<evidence type="ECO:0000256" key="1">
    <source>
        <dbReference type="SAM" id="MobiDB-lite"/>
    </source>
</evidence>
<organism evidence="6 7">
    <name type="scientific">Aspergillus granulosus</name>
    <dbReference type="NCBI Taxonomy" id="176169"/>
    <lineage>
        <taxon>Eukaryota</taxon>
        <taxon>Fungi</taxon>
        <taxon>Dikarya</taxon>
        <taxon>Ascomycota</taxon>
        <taxon>Pezizomycotina</taxon>
        <taxon>Eurotiomycetes</taxon>
        <taxon>Eurotiomycetidae</taxon>
        <taxon>Eurotiales</taxon>
        <taxon>Aspergillaceae</taxon>
        <taxon>Aspergillus</taxon>
        <taxon>Aspergillus subgen. Nidulantes</taxon>
    </lineage>
</organism>
<evidence type="ECO:0008006" key="8">
    <source>
        <dbReference type="Google" id="ProtNLM"/>
    </source>
</evidence>
<dbReference type="PANTHER" id="PTHR35895:SF3">
    <property type="entry name" value="PRE-RRNA PROCESSING PROTEIN"/>
    <property type="match status" value="1"/>
</dbReference>
<dbReference type="Proteomes" id="UP001610334">
    <property type="component" value="Unassembled WGS sequence"/>
</dbReference>
<evidence type="ECO:0000259" key="5">
    <source>
        <dbReference type="Pfam" id="PF26153"/>
    </source>
</evidence>
<feature type="domain" description="Tag1-like fourth Ig-like" evidence="4">
    <location>
        <begin position="595"/>
        <end position="711"/>
    </location>
</feature>
<evidence type="ECO:0000259" key="4">
    <source>
        <dbReference type="Pfam" id="PF26150"/>
    </source>
</evidence>
<dbReference type="Pfam" id="PF26174">
    <property type="entry name" value="LEA-2_1"/>
    <property type="match status" value="1"/>
</dbReference>
<name>A0ABR4H3C3_9EURO</name>
<dbReference type="InterPro" id="IPR046368">
    <property type="entry name" value="Tag1"/>
</dbReference>